<proteinExistence type="predicted"/>
<dbReference type="PANTHER" id="PTHR11839:SF18">
    <property type="entry name" value="NUDIX HYDROLASE DOMAIN-CONTAINING PROTEIN"/>
    <property type="match status" value="1"/>
</dbReference>
<dbReference type="GO" id="GO:0005829">
    <property type="term" value="C:cytosol"/>
    <property type="evidence" value="ECO:0007669"/>
    <property type="project" value="TreeGrafter"/>
</dbReference>
<dbReference type="InterPro" id="IPR015797">
    <property type="entry name" value="NUDIX_hydrolase-like_dom_sf"/>
</dbReference>
<evidence type="ECO:0000259" key="3">
    <source>
        <dbReference type="PROSITE" id="PS51462"/>
    </source>
</evidence>
<reference evidence="4" key="1">
    <citation type="submission" date="2018-05" db="EMBL/GenBank/DDBJ databases">
        <authorList>
            <person name="Lanie J.A."/>
            <person name="Ng W.-L."/>
            <person name="Kazmierczak K.M."/>
            <person name="Andrzejewski T.M."/>
            <person name="Davidsen T.M."/>
            <person name="Wayne K.J."/>
            <person name="Tettelin H."/>
            <person name="Glass J.I."/>
            <person name="Rusch D."/>
            <person name="Podicherti R."/>
            <person name="Tsui H.-C.T."/>
            <person name="Winkler M.E."/>
        </authorList>
    </citation>
    <scope>NUCLEOTIDE SEQUENCE</scope>
</reference>
<comment type="cofactor">
    <cofactor evidence="1">
        <name>Mg(2+)</name>
        <dbReference type="ChEBI" id="CHEBI:18420"/>
    </cofactor>
</comment>
<dbReference type="InterPro" id="IPR020476">
    <property type="entry name" value="Nudix_hydrolase"/>
</dbReference>
<protein>
    <recommendedName>
        <fullName evidence="3">Nudix hydrolase domain-containing protein</fullName>
    </recommendedName>
</protein>
<dbReference type="EMBL" id="UINC01056179">
    <property type="protein sequence ID" value="SVB75904.1"/>
    <property type="molecule type" value="Genomic_DNA"/>
</dbReference>
<dbReference type="SUPFAM" id="SSF55811">
    <property type="entry name" value="Nudix"/>
    <property type="match status" value="1"/>
</dbReference>
<dbReference type="Pfam" id="PF00293">
    <property type="entry name" value="NUDIX"/>
    <property type="match status" value="1"/>
</dbReference>
<evidence type="ECO:0000256" key="1">
    <source>
        <dbReference type="ARBA" id="ARBA00001946"/>
    </source>
</evidence>
<accession>A0A382GM68</accession>
<dbReference type="InterPro" id="IPR020084">
    <property type="entry name" value="NUDIX_hydrolase_CS"/>
</dbReference>
<organism evidence="4">
    <name type="scientific">marine metagenome</name>
    <dbReference type="NCBI Taxonomy" id="408172"/>
    <lineage>
        <taxon>unclassified sequences</taxon>
        <taxon>metagenomes</taxon>
        <taxon>ecological metagenomes</taxon>
    </lineage>
</organism>
<dbReference type="PROSITE" id="PS00893">
    <property type="entry name" value="NUDIX_BOX"/>
    <property type="match status" value="1"/>
</dbReference>
<keyword evidence="2" id="KW-0378">Hydrolase</keyword>
<feature type="non-terminal residue" evidence="4">
    <location>
        <position position="98"/>
    </location>
</feature>
<dbReference type="PANTHER" id="PTHR11839">
    <property type="entry name" value="UDP/ADP-SUGAR PYROPHOSPHATASE"/>
    <property type="match status" value="1"/>
</dbReference>
<dbReference type="GO" id="GO:0006753">
    <property type="term" value="P:nucleoside phosphate metabolic process"/>
    <property type="evidence" value="ECO:0007669"/>
    <property type="project" value="TreeGrafter"/>
</dbReference>
<dbReference type="AlphaFoldDB" id="A0A382GM68"/>
<dbReference type="GO" id="GO:0019693">
    <property type="term" value="P:ribose phosphate metabolic process"/>
    <property type="evidence" value="ECO:0007669"/>
    <property type="project" value="TreeGrafter"/>
</dbReference>
<dbReference type="Gene3D" id="3.90.79.10">
    <property type="entry name" value="Nucleoside Triphosphate Pyrophosphohydrolase"/>
    <property type="match status" value="1"/>
</dbReference>
<sequence length="98" mass="11035">MKDLTESKVSSEQIFSGRLLDVRRDEVSLPEGGTSVREYIRHPGAVVMIPILPDGKILLIRQFRYPMGDVEIELPAGKIDPGEEVEETLQRELKEETG</sequence>
<evidence type="ECO:0000256" key="2">
    <source>
        <dbReference type="ARBA" id="ARBA00022801"/>
    </source>
</evidence>
<dbReference type="PROSITE" id="PS51462">
    <property type="entry name" value="NUDIX"/>
    <property type="match status" value="1"/>
</dbReference>
<dbReference type="InterPro" id="IPR000086">
    <property type="entry name" value="NUDIX_hydrolase_dom"/>
</dbReference>
<evidence type="ECO:0000313" key="4">
    <source>
        <dbReference type="EMBL" id="SVB75904.1"/>
    </source>
</evidence>
<gene>
    <name evidence="4" type="ORF">METZ01_LOCUS228758</name>
</gene>
<name>A0A382GM68_9ZZZZ</name>
<dbReference type="PRINTS" id="PR00502">
    <property type="entry name" value="NUDIXFAMILY"/>
</dbReference>
<dbReference type="GO" id="GO:0016462">
    <property type="term" value="F:pyrophosphatase activity"/>
    <property type="evidence" value="ECO:0007669"/>
    <property type="project" value="UniProtKB-ARBA"/>
</dbReference>
<feature type="domain" description="Nudix hydrolase" evidence="3">
    <location>
        <begin position="40"/>
        <end position="98"/>
    </location>
</feature>